<keyword evidence="10 17" id="KW-0249">Electron transport</keyword>
<feature type="transmembrane region" description="Helical" evidence="17">
    <location>
        <begin position="210"/>
        <end position="236"/>
    </location>
</feature>
<evidence type="ECO:0000256" key="3">
    <source>
        <dbReference type="ARBA" id="ARBA00009025"/>
    </source>
</evidence>
<keyword evidence="6 17" id="KW-0813">Transport</keyword>
<keyword evidence="12 17" id="KW-0520">NAD</keyword>
<comment type="subcellular location">
    <subcellularLocation>
        <location evidence="2 17">Mitochondrion membrane</location>
        <topology evidence="2 17">Multi-pass membrane protein</topology>
    </subcellularLocation>
</comment>
<evidence type="ECO:0000256" key="14">
    <source>
        <dbReference type="ARBA" id="ARBA00023128"/>
    </source>
</evidence>
<evidence type="ECO:0000256" key="8">
    <source>
        <dbReference type="ARBA" id="ARBA00022692"/>
    </source>
</evidence>
<keyword evidence="7 17" id="KW-0679">Respiratory chain</keyword>
<feature type="transmembrane region" description="Helical" evidence="17">
    <location>
        <begin position="375"/>
        <end position="396"/>
    </location>
</feature>
<comment type="catalytic activity">
    <reaction evidence="16 17">
        <text>a ubiquinone + NADH + 5 H(+)(in) = a ubiquinol + NAD(+) + 4 H(+)(out)</text>
        <dbReference type="Rhea" id="RHEA:29091"/>
        <dbReference type="Rhea" id="RHEA-COMP:9565"/>
        <dbReference type="Rhea" id="RHEA-COMP:9566"/>
        <dbReference type="ChEBI" id="CHEBI:15378"/>
        <dbReference type="ChEBI" id="CHEBI:16389"/>
        <dbReference type="ChEBI" id="CHEBI:17976"/>
        <dbReference type="ChEBI" id="CHEBI:57540"/>
        <dbReference type="ChEBI" id="CHEBI:57945"/>
        <dbReference type="EC" id="7.1.1.2"/>
    </reaction>
</comment>
<comment type="function">
    <text evidence="1">Core subunit of the mitochondrial membrane respiratory chain NADH dehydrogenase (Complex I) that is believed to belong to the minimal assembly required for catalysis. Complex I functions in the transfer of electrons from NADH to the respiratory chain. The immediate electron acceptor for the enzyme is believed to be ubiquinone.</text>
</comment>
<dbReference type="EC" id="7.1.1.2" evidence="4 17"/>
<dbReference type="GO" id="GO:0042773">
    <property type="term" value="P:ATP synthesis coupled electron transport"/>
    <property type="evidence" value="ECO:0007669"/>
    <property type="project" value="InterPro"/>
</dbReference>
<evidence type="ECO:0000256" key="9">
    <source>
        <dbReference type="ARBA" id="ARBA00022967"/>
    </source>
</evidence>
<dbReference type="InterPro" id="IPR003918">
    <property type="entry name" value="NADH_UbQ_OxRdtase"/>
</dbReference>
<protein>
    <recommendedName>
        <fullName evidence="5 17">NADH-ubiquinone oxidoreductase chain 4</fullName>
        <ecNumber evidence="4 17">7.1.1.2</ecNumber>
    </recommendedName>
</protein>
<dbReference type="PRINTS" id="PR01437">
    <property type="entry name" value="NUOXDRDTASE4"/>
</dbReference>
<dbReference type="AlphaFoldDB" id="A0A6J4EFN4"/>
<name>A0A6J4EFN4_9ACAR</name>
<dbReference type="Pfam" id="PF00361">
    <property type="entry name" value="Proton_antipo_M"/>
    <property type="match status" value="1"/>
</dbReference>
<feature type="domain" description="NADH:quinone oxidoreductase/Mrp antiporter transmembrane" evidence="18">
    <location>
        <begin position="98"/>
        <end position="387"/>
    </location>
</feature>
<evidence type="ECO:0000256" key="12">
    <source>
        <dbReference type="ARBA" id="ARBA00023027"/>
    </source>
</evidence>
<feature type="transmembrane region" description="Helical" evidence="17">
    <location>
        <begin position="242"/>
        <end position="260"/>
    </location>
</feature>
<feature type="transmembrane region" description="Helical" evidence="17">
    <location>
        <begin position="267"/>
        <end position="286"/>
    </location>
</feature>
<keyword evidence="11 17" id="KW-1133">Transmembrane helix</keyword>
<dbReference type="GO" id="GO:0048039">
    <property type="term" value="F:ubiquinone binding"/>
    <property type="evidence" value="ECO:0007669"/>
    <property type="project" value="TreeGrafter"/>
</dbReference>
<evidence type="ECO:0000256" key="4">
    <source>
        <dbReference type="ARBA" id="ARBA00012944"/>
    </source>
</evidence>
<keyword evidence="15 17" id="KW-0472">Membrane</keyword>
<evidence type="ECO:0000256" key="2">
    <source>
        <dbReference type="ARBA" id="ARBA00004225"/>
    </source>
</evidence>
<evidence type="ECO:0000256" key="11">
    <source>
        <dbReference type="ARBA" id="ARBA00022989"/>
    </source>
</evidence>
<accession>A0A6J4EFN4</accession>
<evidence type="ECO:0000256" key="16">
    <source>
        <dbReference type="ARBA" id="ARBA00049551"/>
    </source>
</evidence>
<keyword evidence="8 17" id="KW-0812">Transmembrane</keyword>
<feature type="transmembrane region" description="Helical" evidence="17">
    <location>
        <begin position="79"/>
        <end position="97"/>
    </location>
</feature>
<feature type="transmembrane region" description="Helical" evidence="17">
    <location>
        <begin position="175"/>
        <end position="198"/>
    </location>
</feature>
<feature type="transmembrane region" description="Helical" evidence="17">
    <location>
        <begin position="103"/>
        <end position="123"/>
    </location>
</feature>
<evidence type="ECO:0000256" key="7">
    <source>
        <dbReference type="ARBA" id="ARBA00022660"/>
    </source>
</evidence>
<dbReference type="GO" id="GO:0008137">
    <property type="term" value="F:NADH dehydrogenase (ubiquinone) activity"/>
    <property type="evidence" value="ECO:0007669"/>
    <property type="project" value="UniProtKB-UniRule"/>
</dbReference>
<feature type="transmembrane region" description="Helical" evidence="17">
    <location>
        <begin position="292"/>
        <end position="312"/>
    </location>
</feature>
<evidence type="ECO:0000256" key="6">
    <source>
        <dbReference type="ARBA" id="ARBA00022448"/>
    </source>
</evidence>
<organism evidence="19">
    <name type="scientific">Hygrobates taniguchii</name>
    <dbReference type="NCBI Taxonomy" id="2759127"/>
    <lineage>
        <taxon>Eukaryota</taxon>
        <taxon>Metazoa</taxon>
        <taxon>Ecdysozoa</taxon>
        <taxon>Arthropoda</taxon>
        <taxon>Chelicerata</taxon>
        <taxon>Arachnida</taxon>
        <taxon>Acari</taxon>
        <taxon>Acariformes</taxon>
        <taxon>Trombidiformes</taxon>
        <taxon>Prostigmata</taxon>
        <taxon>Anystina</taxon>
        <taxon>Parasitengona</taxon>
        <taxon>Hydracarina</taxon>
        <taxon>Hygrobatoidea</taxon>
        <taxon>Hygrobatidae</taxon>
        <taxon>Hygrobates</taxon>
    </lineage>
</organism>
<dbReference type="GO" id="GO:0003954">
    <property type="term" value="F:NADH dehydrogenase activity"/>
    <property type="evidence" value="ECO:0007669"/>
    <property type="project" value="TreeGrafter"/>
</dbReference>
<dbReference type="PANTHER" id="PTHR43507">
    <property type="entry name" value="NADH-UBIQUINONE OXIDOREDUCTASE CHAIN 4"/>
    <property type="match status" value="1"/>
</dbReference>
<evidence type="ECO:0000313" key="19">
    <source>
        <dbReference type="EMBL" id="BCG28139.1"/>
    </source>
</evidence>
<proteinExistence type="inferred from homology"/>
<gene>
    <name evidence="19" type="primary">ND4</name>
</gene>
<feature type="transmembrane region" description="Helical" evidence="17">
    <location>
        <begin position="135"/>
        <end position="155"/>
    </location>
</feature>
<dbReference type="PANTHER" id="PTHR43507:SF20">
    <property type="entry name" value="NADH-UBIQUINONE OXIDOREDUCTASE CHAIN 4"/>
    <property type="match status" value="1"/>
</dbReference>
<evidence type="ECO:0000256" key="10">
    <source>
        <dbReference type="ARBA" id="ARBA00022982"/>
    </source>
</evidence>
<keyword evidence="13 17" id="KW-0830">Ubiquinone</keyword>
<feature type="transmembrane region" description="Helical" evidence="17">
    <location>
        <begin position="349"/>
        <end position="368"/>
    </location>
</feature>
<keyword evidence="9" id="KW-1278">Translocase</keyword>
<feature type="transmembrane region" description="Helical" evidence="17">
    <location>
        <begin position="324"/>
        <end position="343"/>
    </location>
</feature>
<evidence type="ECO:0000256" key="13">
    <source>
        <dbReference type="ARBA" id="ARBA00023075"/>
    </source>
</evidence>
<reference evidence="19" key="2">
    <citation type="submission" date="2020-05" db="EMBL/GenBank/DDBJ databases">
        <authorList>
            <person name="Hiruta S."/>
            <person name="Shimano S."/>
        </authorList>
    </citation>
    <scope>NUCLEOTIDE SEQUENCE</scope>
    <source>
        <strain evidence="19">NMsp2</strain>
    </source>
</reference>
<keyword evidence="14 17" id="KW-0496">Mitochondrion</keyword>
<dbReference type="GO" id="GO:0031966">
    <property type="term" value="C:mitochondrial membrane"/>
    <property type="evidence" value="ECO:0007669"/>
    <property type="project" value="UniProtKB-SubCell"/>
</dbReference>
<evidence type="ECO:0000256" key="1">
    <source>
        <dbReference type="ARBA" id="ARBA00003257"/>
    </source>
</evidence>
<evidence type="ECO:0000256" key="5">
    <source>
        <dbReference type="ARBA" id="ARBA00021006"/>
    </source>
</evidence>
<dbReference type="EMBL" id="LC552027">
    <property type="protein sequence ID" value="BCG28139.1"/>
    <property type="molecule type" value="Genomic_DNA"/>
</dbReference>
<feature type="transmembrane region" description="Helical" evidence="17">
    <location>
        <begin position="40"/>
        <end position="67"/>
    </location>
</feature>
<evidence type="ECO:0000259" key="18">
    <source>
        <dbReference type="Pfam" id="PF00361"/>
    </source>
</evidence>
<geneLocation type="mitochondrion" evidence="19"/>
<sequence>MGIAMTFLLSFLMTMSGYFFESLMFYLMMLLYFTVGGGEIVGLMFSMSFLSWVLILLSLFICSLMILSNISFYFVIKEMNFLMYVLMMAGALCLVFFSSSLFMFYIFFEFSIIPIFFIICSLGSSMERLESAIYMFFYTLTFSLPFLVHMLKMDFSLKSLSMFSFDFVYSMTADYFFVVVSIFMFFVKIPAFFFHLWLPKAHVEAPVSGSMVLAGLLLKLGAYGLFFYISSIFMYVSPFTELFFFWGLWGAFLASLSCFRQVDLKKMIAYMSIMHMGMVISGIMSFSEFSYMGVFLMMISHGLTSSLMFFSLNCLYERFYSRSLLIIKGGVIFIPALFFWFSASSASNIAIPPTLSFFSELLLIFSILEFYFNSWGILLTLVFMSSVVTFYFLVSIFHGFSSESFSFSFLNLKENLIHFSHLLPLIMMFVFM</sequence>
<evidence type="ECO:0000256" key="17">
    <source>
        <dbReference type="RuleBase" id="RU003297"/>
    </source>
</evidence>
<reference evidence="19" key="1">
    <citation type="journal article" date="2020" name="Mitochondrial DNA Part B Resour">
        <title>Complete mitochondrial genomes of two water mite species: Hygrobates (H.) longiporus and Hygrobates (rivobates) taniguchii (Acari, Trombidiformes, Hygrobatoidea).</title>
        <authorList>
            <person name="Hiruta S.F."/>
            <person name="Morimoto S."/>
            <person name="Yoshinari G."/>
            <person name="Goldschmidt T."/>
            <person name="Nishikawa K."/>
            <person name="Shimano S."/>
        </authorList>
    </citation>
    <scope>NUCLEOTIDE SEQUENCE</scope>
    <source>
        <strain evidence="19">NMsp2</strain>
    </source>
</reference>
<evidence type="ECO:0000256" key="15">
    <source>
        <dbReference type="ARBA" id="ARBA00023136"/>
    </source>
</evidence>
<feature type="transmembrane region" description="Helical" evidence="17">
    <location>
        <begin position="7"/>
        <end position="34"/>
    </location>
</feature>
<dbReference type="InterPro" id="IPR001750">
    <property type="entry name" value="ND/Mrp_TM"/>
</dbReference>
<comment type="function">
    <text evidence="17">Core subunit of the mitochondrial membrane respiratory chain NADH dehydrogenase (Complex I) which catalyzes electron transfer from NADH through the respiratory chain, using ubiquinone as an electron acceptor. Essential for the catalytic activity and assembly of complex I.</text>
</comment>
<comment type="similarity">
    <text evidence="3 17">Belongs to the complex I subunit 4 family.</text>
</comment>
<dbReference type="GO" id="GO:0015990">
    <property type="term" value="P:electron transport coupled proton transport"/>
    <property type="evidence" value="ECO:0007669"/>
    <property type="project" value="TreeGrafter"/>
</dbReference>